<comment type="caution">
    <text evidence="2">The sequence shown here is derived from an EMBL/GenBank/DDBJ whole genome shotgun (WGS) entry which is preliminary data.</text>
</comment>
<accession>A0A931IYT5</accession>
<evidence type="ECO:0000313" key="2">
    <source>
        <dbReference type="EMBL" id="MBH9553589.1"/>
    </source>
</evidence>
<gene>
    <name evidence="2" type="ORF">I7X43_12130</name>
</gene>
<feature type="signal peptide" evidence="1">
    <location>
        <begin position="1"/>
        <end position="35"/>
    </location>
</feature>
<organism evidence="2 3">
    <name type="scientific">Inhella gelatinilytica</name>
    <dbReference type="NCBI Taxonomy" id="2795030"/>
    <lineage>
        <taxon>Bacteria</taxon>
        <taxon>Pseudomonadati</taxon>
        <taxon>Pseudomonadota</taxon>
        <taxon>Betaproteobacteria</taxon>
        <taxon>Burkholderiales</taxon>
        <taxon>Sphaerotilaceae</taxon>
        <taxon>Inhella</taxon>
    </lineage>
</organism>
<dbReference type="RefSeq" id="WP_198101209.1">
    <property type="nucleotide sequence ID" value="NZ_JAEDAL010000006.1"/>
</dbReference>
<evidence type="ECO:0000313" key="3">
    <source>
        <dbReference type="Proteomes" id="UP000620139"/>
    </source>
</evidence>
<dbReference type="Proteomes" id="UP000620139">
    <property type="component" value="Unassembled WGS sequence"/>
</dbReference>
<keyword evidence="3" id="KW-1185">Reference proteome</keyword>
<dbReference type="EMBL" id="JAEDAL010000006">
    <property type="protein sequence ID" value="MBH9553589.1"/>
    <property type="molecule type" value="Genomic_DNA"/>
</dbReference>
<proteinExistence type="predicted"/>
<sequence>MTTQFNTRPVLNTLTDGLTLALMAGLTFASAAAMASPMHLADEAAPILLPTVVVTAQKPIHLPTVVLTAKKSVKAPSV</sequence>
<reference evidence="2" key="1">
    <citation type="submission" date="2020-12" db="EMBL/GenBank/DDBJ databases">
        <title>The genome sequence of Inhella sp. 4Y17.</title>
        <authorList>
            <person name="Liu Y."/>
        </authorList>
    </citation>
    <scope>NUCLEOTIDE SEQUENCE</scope>
    <source>
        <strain evidence="2">4Y10</strain>
    </source>
</reference>
<keyword evidence="1" id="KW-0732">Signal</keyword>
<feature type="chain" id="PRO_5037871576" evidence="1">
    <location>
        <begin position="36"/>
        <end position="78"/>
    </location>
</feature>
<protein>
    <submittedName>
        <fullName evidence="2">Uncharacterized protein</fullName>
    </submittedName>
</protein>
<name>A0A931IYT5_9BURK</name>
<dbReference type="AlphaFoldDB" id="A0A931IYT5"/>
<evidence type="ECO:0000256" key="1">
    <source>
        <dbReference type="SAM" id="SignalP"/>
    </source>
</evidence>